<proteinExistence type="predicted"/>
<feature type="region of interest" description="Disordered" evidence="1">
    <location>
        <begin position="29"/>
        <end position="65"/>
    </location>
</feature>
<dbReference type="Proteomes" id="UP000600026">
    <property type="component" value="Unassembled WGS sequence"/>
</dbReference>
<dbReference type="EMBL" id="BNEE01000006">
    <property type="protein sequence ID" value="GHI86074.1"/>
    <property type="molecule type" value="Genomic_DNA"/>
</dbReference>
<dbReference type="AlphaFoldDB" id="A0A919LJ25"/>
<organism evidence="2 3">
    <name type="scientific">Streptomyces xanthophaeus</name>
    <dbReference type="NCBI Taxonomy" id="67385"/>
    <lineage>
        <taxon>Bacteria</taxon>
        <taxon>Bacillati</taxon>
        <taxon>Actinomycetota</taxon>
        <taxon>Actinomycetes</taxon>
        <taxon>Kitasatosporales</taxon>
        <taxon>Streptomycetaceae</taxon>
        <taxon>Streptomyces</taxon>
    </lineage>
</organism>
<evidence type="ECO:0000313" key="2">
    <source>
        <dbReference type="EMBL" id="GHI86074.1"/>
    </source>
</evidence>
<evidence type="ECO:0000256" key="1">
    <source>
        <dbReference type="SAM" id="MobiDB-lite"/>
    </source>
</evidence>
<name>A0A919LJ25_9ACTN</name>
<comment type="caution">
    <text evidence="2">The sequence shown here is derived from an EMBL/GenBank/DDBJ whole genome shotgun (WGS) entry which is preliminary data.</text>
</comment>
<gene>
    <name evidence="2" type="ORF">Sxan_34380</name>
</gene>
<sequence length="65" mass="6543">MFGRVVFGILDRKPDTRAAFEHAFTGATGLGDATGPAGAGSPVGPWTAGAVARPGPRGRSGYCQP</sequence>
<dbReference type="RefSeq" id="WP_063768426.1">
    <property type="nucleotide sequence ID" value="NZ_BNEE01000006.1"/>
</dbReference>
<reference evidence="2" key="1">
    <citation type="submission" date="2020-09" db="EMBL/GenBank/DDBJ databases">
        <title>Whole genome shotgun sequence of Streptomyces xanthophaeus NBRC 12829.</title>
        <authorList>
            <person name="Komaki H."/>
            <person name="Tamura T."/>
        </authorList>
    </citation>
    <scope>NUCLEOTIDE SEQUENCE</scope>
    <source>
        <strain evidence="2">NBRC 12829</strain>
    </source>
</reference>
<evidence type="ECO:0000313" key="3">
    <source>
        <dbReference type="Proteomes" id="UP000600026"/>
    </source>
</evidence>
<protein>
    <submittedName>
        <fullName evidence="2">Uncharacterized protein</fullName>
    </submittedName>
</protein>
<keyword evidence="3" id="KW-1185">Reference proteome</keyword>
<accession>A0A919LJ25</accession>